<accession>S7NNK5</accession>
<evidence type="ECO:0000313" key="3">
    <source>
        <dbReference type="Proteomes" id="UP000052978"/>
    </source>
</evidence>
<reference evidence="2 3" key="1">
    <citation type="journal article" date="2013" name="Nat. Commun.">
        <title>Genome analysis reveals insights into physiology and longevity of the Brandt's bat Myotis brandtii.</title>
        <authorList>
            <person name="Seim I."/>
            <person name="Fang X."/>
            <person name="Xiong Z."/>
            <person name="Lobanov A.V."/>
            <person name="Huang Z."/>
            <person name="Ma S."/>
            <person name="Feng Y."/>
            <person name="Turanov A.A."/>
            <person name="Zhu Y."/>
            <person name="Lenz T.L."/>
            <person name="Gerashchenko M.V."/>
            <person name="Fan D."/>
            <person name="Hee Yim S."/>
            <person name="Yao X."/>
            <person name="Jordan D."/>
            <person name="Xiong Y."/>
            <person name="Ma Y."/>
            <person name="Lyapunov A.N."/>
            <person name="Chen G."/>
            <person name="Kulakova O.I."/>
            <person name="Sun Y."/>
            <person name="Lee S.G."/>
            <person name="Bronson R.T."/>
            <person name="Moskalev A.A."/>
            <person name="Sunyaev S.R."/>
            <person name="Zhang G."/>
            <person name="Krogh A."/>
            <person name="Wang J."/>
            <person name="Gladyshev V.N."/>
        </authorList>
    </citation>
    <scope>NUCLEOTIDE SEQUENCE [LARGE SCALE GENOMIC DNA]</scope>
</reference>
<dbReference type="GO" id="GO:0031110">
    <property type="term" value="P:regulation of microtubule polymerization or depolymerization"/>
    <property type="evidence" value="ECO:0007669"/>
    <property type="project" value="InterPro"/>
</dbReference>
<proteinExistence type="predicted"/>
<protein>
    <submittedName>
        <fullName evidence="2">Stathmin-2</fullName>
    </submittedName>
</protein>
<organism evidence="2 3">
    <name type="scientific">Myotis brandtii</name>
    <name type="common">Brandt's bat</name>
    <dbReference type="NCBI Taxonomy" id="109478"/>
    <lineage>
        <taxon>Eukaryota</taxon>
        <taxon>Metazoa</taxon>
        <taxon>Chordata</taxon>
        <taxon>Craniata</taxon>
        <taxon>Vertebrata</taxon>
        <taxon>Euteleostomi</taxon>
        <taxon>Mammalia</taxon>
        <taxon>Eutheria</taxon>
        <taxon>Laurasiatheria</taxon>
        <taxon>Chiroptera</taxon>
        <taxon>Yangochiroptera</taxon>
        <taxon>Vespertilionidae</taxon>
        <taxon>Myotis</taxon>
    </lineage>
</organism>
<dbReference type="Proteomes" id="UP000052978">
    <property type="component" value="Unassembled WGS sequence"/>
</dbReference>
<evidence type="ECO:0000313" key="2">
    <source>
        <dbReference type="EMBL" id="EPQ18190.1"/>
    </source>
</evidence>
<dbReference type="SUPFAM" id="SSF101494">
    <property type="entry name" value="Stathmin"/>
    <property type="match status" value="1"/>
</dbReference>
<keyword evidence="3" id="KW-1185">Reference proteome</keyword>
<dbReference type="InterPro" id="IPR036002">
    <property type="entry name" value="Stathmin_sf"/>
</dbReference>
<dbReference type="EMBL" id="KE164479">
    <property type="protein sequence ID" value="EPQ18190.1"/>
    <property type="molecule type" value="Genomic_DNA"/>
</dbReference>
<gene>
    <name evidence="2" type="ORF">D623_10010399</name>
</gene>
<dbReference type="AlphaFoldDB" id="S7NNK5"/>
<evidence type="ECO:0000256" key="1">
    <source>
        <dbReference type="SAM" id="MobiDB-lite"/>
    </source>
</evidence>
<sequence>MSLEGIQKNGGRLGKKKCQEAQVLKLVGGEERAGQGPWWRNNFSKMPEEERVLNMGHIKENGEADPAAITHTGRKGGAGRGPLEQGPAGGTVWPR</sequence>
<name>S7NNK5_MYOBR</name>
<feature type="region of interest" description="Disordered" evidence="1">
    <location>
        <begin position="67"/>
        <end position="95"/>
    </location>
</feature>